<keyword evidence="3" id="KW-1185">Reference proteome</keyword>
<feature type="domain" description="Beta-lactamase-related" evidence="1">
    <location>
        <begin position="61"/>
        <end position="380"/>
    </location>
</feature>
<dbReference type="InterPro" id="IPR012338">
    <property type="entry name" value="Beta-lactam/transpept-like"/>
</dbReference>
<dbReference type="InterPro" id="IPR001466">
    <property type="entry name" value="Beta-lactam-related"/>
</dbReference>
<dbReference type="EMBL" id="CAUJNA010001435">
    <property type="protein sequence ID" value="CAJ1386918.1"/>
    <property type="molecule type" value="Genomic_DNA"/>
</dbReference>
<dbReference type="PANTHER" id="PTHR43283">
    <property type="entry name" value="BETA-LACTAMASE-RELATED"/>
    <property type="match status" value="1"/>
</dbReference>
<evidence type="ECO:0000313" key="2">
    <source>
        <dbReference type="EMBL" id="CAJ1386918.1"/>
    </source>
</evidence>
<reference evidence="2" key="1">
    <citation type="submission" date="2023-08" db="EMBL/GenBank/DDBJ databases">
        <authorList>
            <person name="Chen Y."/>
            <person name="Shah S."/>
            <person name="Dougan E. K."/>
            <person name="Thang M."/>
            <person name="Chan C."/>
        </authorList>
    </citation>
    <scope>NUCLEOTIDE SEQUENCE</scope>
</reference>
<dbReference type="Gene3D" id="3.40.710.10">
    <property type="entry name" value="DD-peptidase/beta-lactamase superfamily"/>
    <property type="match status" value="1"/>
</dbReference>
<dbReference type="InterPro" id="IPR050789">
    <property type="entry name" value="Diverse_Enzym_Activities"/>
</dbReference>
<dbReference type="AlphaFoldDB" id="A0AA36IGM1"/>
<gene>
    <name evidence="2" type="ORF">EVOR1521_LOCUS13096</name>
</gene>
<dbReference type="PANTHER" id="PTHR43283:SF3">
    <property type="entry name" value="BETA-LACTAMASE FAMILY PROTEIN (AFU_ORTHOLOGUE AFUA_5G07500)"/>
    <property type="match status" value="1"/>
</dbReference>
<organism evidence="2 3">
    <name type="scientific">Effrenium voratum</name>
    <dbReference type="NCBI Taxonomy" id="2562239"/>
    <lineage>
        <taxon>Eukaryota</taxon>
        <taxon>Sar</taxon>
        <taxon>Alveolata</taxon>
        <taxon>Dinophyceae</taxon>
        <taxon>Suessiales</taxon>
        <taxon>Symbiodiniaceae</taxon>
        <taxon>Effrenium</taxon>
    </lineage>
</organism>
<proteinExistence type="predicted"/>
<dbReference type="Proteomes" id="UP001178507">
    <property type="component" value="Unassembled WGS sequence"/>
</dbReference>
<comment type="caution">
    <text evidence="2">The sequence shown here is derived from an EMBL/GenBank/DDBJ whole genome shotgun (WGS) entry which is preliminary data.</text>
</comment>
<dbReference type="SUPFAM" id="SSF56601">
    <property type="entry name" value="beta-lactamase/transpeptidase-like"/>
    <property type="match status" value="1"/>
</dbReference>
<protein>
    <recommendedName>
        <fullName evidence="1">Beta-lactamase-related domain-containing protein</fullName>
    </recommendedName>
</protein>
<dbReference type="Pfam" id="PF00144">
    <property type="entry name" value="Beta-lactamase"/>
    <property type="match status" value="1"/>
</dbReference>
<name>A0AA36IGM1_9DINO</name>
<accession>A0AA36IGM1</accession>
<evidence type="ECO:0000259" key="1">
    <source>
        <dbReference type="Pfam" id="PF00144"/>
    </source>
</evidence>
<sequence>MKCVLALCFVLASADLRDQFEELLRNWTQAAAGKGYAVAAQIGWSSASEHFTVAAGPAGVGGRPATSKDTFLFGSGTKPLTAAAVLRLVEQGRIQATDSVAAIVDPYLRRHQEKTLAELFGAGVEAASVLDVIRMTAGFPDFEVGDFDDRMLNAGGFQPVYANLRYAAAFQKNATGKALLCAPKSCSAYSSAGFEVAGLILAAVLEPQGSYSDMDLGEVLPNRSRYSSFAFPPVTSPTVEVESLRLFQNLSLPGYAAMYGAPKEIFQQNPSILGWTCGNLVASAGDLARFWYDLMDQNSPSPVLGPAMRGEMLRMQPLTQGWAKGAPYGAGVMLNTVSPASPDPKSFFFGHGGITYGFASSSGYWAASSAGFSVVVNVDVGTVFTLTVACHMMQLAAAWEHKESSLNCSEQEEVLGTLEREGARRGVQTYWA</sequence>
<evidence type="ECO:0000313" key="3">
    <source>
        <dbReference type="Proteomes" id="UP001178507"/>
    </source>
</evidence>